<gene>
    <name evidence="7" type="ORF">MNBD_DELTA02-685</name>
</gene>
<feature type="transmembrane region" description="Helical" evidence="5">
    <location>
        <begin position="35"/>
        <end position="56"/>
    </location>
</feature>
<evidence type="ECO:0000259" key="6">
    <source>
        <dbReference type="Pfam" id="PF10502"/>
    </source>
</evidence>
<accession>A0A3B0V238</accession>
<comment type="catalytic activity">
    <reaction evidence="1">
        <text>Cleavage of hydrophobic, N-terminal signal or leader sequences from secreted and periplasmic proteins.</text>
        <dbReference type="EC" id="3.4.21.89"/>
    </reaction>
</comment>
<keyword evidence="5" id="KW-1133">Transmembrane helix</keyword>
<evidence type="ECO:0000256" key="4">
    <source>
        <dbReference type="ARBA" id="ARBA00022801"/>
    </source>
</evidence>
<dbReference type="EC" id="3.4.21.89" evidence="3"/>
<feature type="domain" description="Peptidase S26" evidence="6">
    <location>
        <begin position="32"/>
        <end position="219"/>
    </location>
</feature>
<dbReference type="InterPro" id="IPR036286">
    <property type="entry name" value="LexA/Signal_pep-like_sf"/>
</dbReference>
<keyword evidence="5" id="KW-0472">Membrane</keyword>
<keyword evidence="5" id="KW-0812">Transmembrane</keyword>
<evidence type="ECO:0000256" key="1">
    <source>
        <dbReference type="ARBA" id="ARBA00000677"/>
    </source>
</evidence>
<dbReference type="InterPro" id="IPR019533">
    <property type="entry name" value="Peptidase_S26"/>
</dbReference>
<dbReference type="AlphaFoldDB" id="A0A3B0V238"/>
<dbReference type="Gene3D" id="2.10.109.10">
    <property type="entry name" value="Umud Fragment, subunit A"/>
    <property type="match status" value="1"/>
</dbReference>
<evidence type="ECO:0000256" key="2">
    <source>
        <dbReference type="ARBA" id="ARBA00009370"/>
    </source>
</evidence>
<dbReference type="PROSITE" id="PS00761">
    <property type="entry name" value="SPASE_I_3"/>
    <property type="match status" value="1"/>
</dbReference>
<evidence type="ECO:0000313" key="7">
    <source>
        <dbReference type="EMBL" id="VAW37568.1"/>
    </source>
</evidence>
<evidence type="ECO:0000256" key="5">
    <source>
        <dbReference type="SAM" id="Phobius"/>
    </source>
</evidence>
<reference evidence="7" key="1">
    <citation type="submission" date="2018-06" db="EMBL/GenBank/DDBJ databases">
        <authorList>
            <person name="Zhirakovskaya E."/>
        </authorList>
    </citation>
    <scope>NUCLEOTIDE SEQUENCE</scope>
</reference>
<protein>
    <recommendedName>
        <fullName evidence="3">signal peptidase I</fullName>
        <ecNumber evidence="3">3.4.21.89</ecNumber>
    </recommendedName>
</protein>
<dbReference type="PANTHER" id="PTHR43390">
    <property type="entry name" value="SIGNAL PEPTIDASE I"/>
    <property type="match status" value="1"/>
</dbReference>
<dbReference type="PROSITE" id="PS00760">
    <property type="entry name" value="SPASE_I_2"/>
    <property type="match status" value="1"/>
</dbReference>
<dbReference type="CDD" id="cd06530">
    <property type="entry name" value="S26_SPase_I"/>
    <property type="match status" value="1"/>
</dbReference>
<comment type="similarity">
    <text evidence="2">Belongs to the peptidase S26 family.</text>
</comment>
<dbReference type="InterPro" id="IPR019758">
    <property type="entry name" value="Pept_S26A_signal_pept_1_CS"/>
</dbReference>
<proteinExistence type="inferred from homology"/>
<dbReference type="NCBIfam" id="TIGR02227">
    <property type="entry name" value="sigpep_I_bact"/>
    <property type="match status" value="1"/>
</dbReference>
<name>A0A3B0V238_9ZZZZ</name>
<dbReference type="GO" id="GO:0009003">
    <property type="term" value="F:signal peptidase activity"/>
    <property type="evidence" value="ECO:0007669"/>
    <property type="project" value="UniProtKB-EC"/>
</dbReference>
<dbReference type="GO" id="GO:0006465">
    <property type="term" value="P:signal peptide processing"/>
    <property type="evidence" value="ECO:0007669"/>
    <property type="project" value="InterPro"/>
</dbReference>
<sequence length="238" mass="26323">MGKRSGKKEQAEAAARYAAAGAAGKKKKKPLRETIEAIIIALVLALVIRAFGVQAFKIPSSSMEDTLLIGDHILVSKFAYGMQVPRPAMITVFGVSVPFFETQLKPVWGSIKRGDVIVFRFPGDRTKDYIKRVIGTPGDRVEVKNKKIFINGKLWDDKVGVFKGSHGGRADMADNFGPYTVPEGKVFVMGDNRDRSYDSRFWGPVGINDIKGKAFIIYFSWDHNGGGIRFSRFGDSIK</sequence>
<dbReference type="Pfam" id="PF10502">
    <property type="entry name" value="Peptidase_S26"/>
    <property type="match status" value="1"/>
</dbReference>
<dbReference type="InterPro" id="IPR000223">
    <property type="entry name" value="Pept_S26A_signal_pept_1"/>
</dbReference>
<dbReference type="GO" id="GO:0016020">
    <property type="term" value="C:membrane"/>
    <property type="evidence" value="ECO:0007669"/>
    <property type="project" value="InterPro"/>
</dbReference>
<dbReference type="GO" id="GO:0004252">
    <property type="term" value="F:serine-type endopeptidase activity"/>
    <property type="evidence" value="ECO:0007669"/>
    <property type="project" value="InterPro"/>
</dbReference>
<organism evidence="7">
    <name type="scientific">hydrothermal vent metagenome</name>
    <dbReference type="NCBI Taxonomy" id="652676"/>
    <lineage>
        <taxon>unclassified sequences</taxon>
        <taxon>metagenomes</taxon>
        <taxon>ecological metagenomes</taxon>
    </lineage>
</organism>
<dbReference type="PRINTS" id="PR00727">
    <property type="entry name" value="LEADERPTASE"/>
</dbReference>
<dbReference type="SUPFAM" id="SSF51306">
    <property type="entry name" value="LexA/Signal peptidase"/>
    <property type="match status" value="1"/>
</dbReference>
<evidence type="ECO:0000256" key="3">
    <source>
        <dbReference type="ARBA" id="ARBA00013208"/>
    </source>
</evidence>
<dbReference type="InterPro" id="IPR019757">
    <property type="entry name" value="Pept_S26A_signal_pept_1_Lys-AS"/>
</dbReference>
<dbReference type="PANTHER" id="PTHR43390:SF1">
    <property type="entry name" value="CHLOROPLAST PROCESSING PEPTIDASE"/>
    <property type="match status" value="1"/>
</dbReference>
<keyword evidence="4 7" id="KW-0378">Hydrolase</keyword>
<dbReference type="EMBL" id="UOEZ01000056">
    <property type="protein sequence ID" value="VAW37568.1"/>
    <property type="molecule type" value="Genomic_DNA"/>
</dbReference>